<gene>
    <name evidence="2" type="ORF">F511_38616</name>
</gene>
<sequence length="160" mass="17505">MRITPKRRRTAKTDLSPAQHQMSTLLVDQLVKSAYVSRSLTRNQISPKNAITIQQRLPSYNAFSRKLKLSAVVKRSARDKATTYRKNIQSQATVQPAAWCAAFPAIVRLVWSTSGSWMVPLEPPGPEGGPSGGAPASGGRIRENECDVGGWSRLRACVCV</sequence>
<protein>
    <submittedName>
        <fullName evidence="2">Uncharacterized protein</fullName>
    </submittedName>
</protein>
<reference evidence="2 3" key="1">
    <citation type="journal article" date="2015" name="Proc. Natl. Acad. Sci. U.S.A.">
        <title>The resurrection genome of Boea hygrometrica: A blueprint for survival of dehydration.</title>
        <authorList>
            <person name="Xiao L."/>
            <person name="Yang G."/>
            <person name="Zhang L."/>
            <person name="Yang X."/>
            <person name="Zhao S."/>
            <person name="Ji Z."/>
            <person name="Zhou Q."/>
            <person name="Hu M."/>
            <person name="Wang Y."/>
            <person name="Chen M."/>
            <person name="Xu Y."/>
            <person name="Jin H."/>
            <person name="Xiao X."/>
            <person name="Hu G."/>
            <person name="Bao F."/>
            <person name="Hu Y."/>
            <person name="Wan P."/>
            <person name="Li L."/>
            <person name="Deng X."/>
            <person name="Kuang T."/>
            <person name="Xiang C."/>
            <person name="Zhu J.K."/>
            <person name="Oliver M.J."/>
            <person name="He Y."/>
        </authorList>
    </citation>
    <scope>NUCLEOTIDE SEQUENCE [LARGE SCALE GENOMIC DNA]</scope>
    <source>
        <strain evidence="3">cv. XS01</strain>
    </source>
</reference>
<dbReference type="Proteomes" id="UP000250235">
    <property type="component" value="Unassembled WGS sequence"/>
</dbReference>
<evidence type="ECO:0000313" key="3">
    <source>
        <dbReference type="Proteomes" id="UP000250235"/>
    </source>
</evidence>
<dbReference type="AlphaFoldDB" id="A0A2Z7AGN8"/>
<keyword evidence="3" id="KW-1185">Reference proteome</keyword>
<name>A0A2Z7AGN8_9LAMI</name>
<evidence type="ECO:0000313" key="2">
    <source>
        <dbReference type="EMBL" id="KZV20973.1"/>
    </source>
</evidence>
<organism evidence="2 3">
    <name type="scientific">Dorcoceras hygrometricum</name>
    <dbReference type="NCBI Taxonomy" id="472368"/>
    <lineage>
        <taxon>Eukaryota</taxon>
        <taxon>Viridiplantae</taxon>
        <taxon>Streptophyta</taxon>
        <taxon>Embryophyta</taxon>
        <taxon>Tracheophyta</taxon>
        <taxon>Spermatophyta</taxon>
        <taxon>Magnoliopsida</taxon>
        <taxon>eudicotyledons</taxon>
        <taxon>Gunneridae</taxon>
        <taxon>Pentapetalae</taxon>
        <taxon>asterids</taxon>
        <taxon>lamiids</taxon>
        <taxon>Lamiales</taxon>
        <taxon>Gesneriaceae</taxon>
        <taxon>Didymocarpoideae</taxon>
        <taxon>Trichosporeae</taxon>
        <taxon>Loxocarpinae</taxon>
        <taxon>Dorcoceras</taxon>
    </lineage>
</organism>
<dbReference type="EMBL" id="KV015020">
    <property type="protein sequence ID" value="KZV20973.1"/>
    <property type="molecule type" value="Genomic_DNA"/>
</dbReference>
<proteinExistence type="predicted"/>
<accession>A0A2Z7AGN8</accession>
<evidence type="ECO:0000256" key="1">
    <source>
        <dbReference type="SAM" id="MobiDB-lite"/>
    </source>
</evidence>
<feature type="region of interest" description="Disordered" evidence="1">
    <location>
        <begin position="121"/>
        <end position="140"/>
    </location>
</feature>